<dbReference type="OrthoDB" id="10253869at2759"/>
<feature type="domain" description="AMP-dependent synthetase/ligase" evidence="4">
    <location>
        <begin position="46"/>
        <end position="398"/>
    </location>
</feature>
<proteinExistence type="inferred from homology"/>
<feature type="transmembrane region" description="Helical" evidence="3">
    <location>
        <begin position="76"/>
        <end position="98"/>
    </location>
</feature>
<dbReference type="PROSITE" id="PS00455">
    <property type="entry name" value="AMP_BINDING"/>
    <property type="match status" value="1"/>
</dbReference>
<dbReference type="Proteomes" id="UP000504637">
    <property type="component" value="Unplaced"/>
</dbReference>
<evidence type="ECO:0000256" key="3">
    <source>
        <dbReference type="SAM" id="Phobius"/>
    </source>
</evidence>
<evidence type="ECO:0000256" key="1">
    <source>
        <dbReference type="ARBA" id="ARBA00006432"/>
    </source>
</evidence>
<name>A0A6J3M321_9PEZI</name>
<reference evidence="7" key="3">
    <citation type="submission" date="2025-08" db="UniProtKB">
        <authorList>
            <consortium name="RefSeq"/>
        </authorList>
    </citation>
    <scope>IDENTIFICATION</scope>
    <source>
        <strain evidence="7">CBS 342.82</strain>
    </source>
</reference>
<dbReference type="AlphaFoldDB" id="A0A6J3M321"/>
<dbReference type="Pfam" id="PF13193">
    <property type="entry name" value="AMP-binding_C"/>
    <property type="match status" value="1"/>
</dbReference>
<dbReference type="PANTHER" id="PTHR24096:SF149">
    <property type="entry name" value="AMP-BINDING DOMAIN-CONTAINING PROTEIN-RELATED"/>
    <property type="match status" value="1"/>
</dbReference>
<evidence type="ECO:0000259" key="4">
    <source>
        <dbReference type="Pfam" id="PF00501"/>
    </source>
</evidence>
<dbReference type="InterPro" id="IPR045851">
    <property type="entry name" value="AMP-bd_C_sf"/>
</dbReference>
<dbReference type="Pfam" id="PF00501">
    <property type="entry name" value="AMP-binding"/>
    <property type="match status" value="1"/>
</dbReference>
<comment type="similarity">
    <text evidence="1">Belongs to the ATP-dependent AMP-binding enzyme family.</text>
</comment>
<keyword evidence="3" id="KW-0472">Membrane</keyword>
<keyword evidence="2" id="KW-0436">Ligase</keyword>
<feature type="domain" description="AMP-binding enzyme C-terminal" evidence="5">
    <location>
        <begin position="449"/>
        <end position="527"/>
    </location>
</feature>
<dbReference type="InterPro" id="IPR042099">
    <property type="entry name" value="ANL_N_sf"/>
</dbReference>
<accession>A0A6J3M321</accession>
<dbReference type="RefSeq" id="XP_033458373.1">
    <property type="nucleotide sequence ID" value="XM_033603237.1"/>
</dbReference>
<reference evidence="7" key="1">
    <citation type="submission" date="2020-01" db="EMBL/GenBank/DDBJ databases">
        <authorList>
            <consortium name="DOE Joint Genome Institute"/>
            <person name="Haridas S."/>
            <person name="Albert R."/>
            <person name="Binder M."/>
            <person name="Bloem J."/>
            <person name="Labutti K."/>
            <person name="Salamov A."/>
            <person name="Andreopoulos B."/>
            <person name="Baker S.E."/>
            <person name="Barry K."/>
            <person name="Bills G."/>
            <person name="Bluhm B.H."/>
            <person name="Cannon C."/>
            <person name="Castanera R."/>
            <person name="Culley D.E."/>
            <person name="Daum C."/>
            <person name="Ezra D."/>
            <person name="Gonzalez J.B."/>
            <person name="Henrissat B."/>
            <person name="Kuo A."/>
            <person name="Liang C."/>
            <person name="Lipzen A."/>
            <person name="Lutzoni F."/>
            <person name="Magnuson J."/>
            <person name="Mondo S."/>
            <person name="Nolan M."/>
            <person name="Ohm R."/>
            <person name="Pangilinan J."/>
            <person name="Park H.-J."/>
            <person name="Ramirez L."/>
            <person name="Alfaro M."/>
            <person name="Sun H."/>
            <person name="Tritt A."/>
            <person name="Yoshinaga Y."/>
            <person name="Zwiers L.-H."/>
            <person name="Turgeon B.G."/>
            <person name="Goodwin S.B."/>
            <person name="Spatafora J.W."/>
            <person name="Crous P.W."/>
            <person name="Grigoriev I.V."/>
        </authorList>
    </citation>
    <scope>NUCLEOTIDE SEQUENCE</scope>
    <source>
        <strain evidence="7">CBS 342.82</strain>
    </source>
</reference>
<evidence type="ECO:0000256" key="2">
    <source>
        <dbReference type="ARBA" id="ARBA00022598"/>
    </source>
</evidence>
<dbReference type="GO" id="GO:0016405">
    <property type="term" value="F:CoA-ligase activity"/>
    <property type="evidence" value="ECO:0007669"/>
    <property type="project" value="TreeGrafter"/>
</dbReference>
<gene>
    <name evidence="7" type="ORF">K489DRAFT_371372</name>
</gene>
<evidence type="ECO:0000259" key="5">
    <source>
        <dbReference type="Pfam" id="PF13193"/>
    </source>
</evidence>
<dbReference type="GeneID" id="54361037"/>
<protein>
    <submittedName>
        <fullName evidence="7">AMP-binding enzyme</fullName>
    </submittedName>
</protein>
<reference evidence="7" key="2">
    <citation type="submission" date="2020-04" db="EMBL/GenBank/DDBJ databases">
        <authorList>
            <consortium name="NCBI Genome Project"/>
        </authorList>
    </citation>
    <scope>NUCLEOTIDE SEQUENCE</scope>
    <source>
        <strain evidence="7">CBS 342.82</strain>
    </source>
</reference>
<dbReference type="Gene3D" id="3.30.300.30">
    <property type="match status" value="1"/>
</dbReference>
<dbReference type="Gene3D" id="3.40.50.12780">
    <property type="entry name" value="N-terminal domain of ligase-like"/>
    <property type="match status" value="1"/>
</dbReference>
<dbReference type="SUPFAM" id="SSF56801">
    <property type="entry name" value="Acetyl-CoA synthetase-like"/>
    <property type="match status" value="1"/>
</dbReference>
<evidence type="ECO:0000313" key="6">
    <source>
        <dbReference type="Proteomes" id="UP000504637"/>
    </source>
</evidence>
<dbReference type="InterPro" id="IPR020845">
    <property type="entry name" value="AMP-binding_CS"/>
</dbReference>
<keyword evidence="6" id="KW-1185">Reference proteome</keyword>
<dbReference type="InterPro" id="IPR025110">
    <property type="entry name" value="AMP-bd_C"/>
</dbReference>
<sequence>MSRVFSRFRMEVPAGDLLSYIFDEPYAANGQWAADEPLILAADGSPSSSVSFNLLEQQVRCFASGLIKREKKASRLVIYGGLTTCLPVVLLGSIAAGACPNICPSYPLEQTAQRFSDIEPDLVFFTPQHGAVVRAAAAQVGLEEENLFVLGNESTEFALEGMQHWTALLDVDSGPEFQWRRMSAQDAKITTAMLMHTSGTTGSPKIVERTHYGLIGNTEQLLFRYHLKPRKERETWFCTMVHAGVSFLQYGLLIPLKARYRTIFLPDYTAENFIKAANMFSATALHVAKHTLKDILLHSSNGAFPTVRSMRTGGAVTPYEMCREWTLKHGSSCEVWCGMTECGTFFASDPSVTIQDNTVGELMPNVEGIVIDVDGNLLARGEVGEIAIRSPYIMKGYLNQRDISASVFTADGFFKTGDLGFVNEKGYWYIRGRLKDLFKHHGGHLTASEFEAVLIRHKDINDVAVVPILRPDYDEEPVPRAYLTREAGSQLIPDEFSNWIKSSLPPHFHLPGGFEFLETMPISAQGKVDKGLLRAKAAACVQGLSSRST</sequence>
<dbReference type="PANTHER" id="PTHR24096">
    <property type="entry name" value="LONG-CHAIN-FATTY-ACID--COA LIGASE"/>
    <property type="match status" value="1"/>
</dbReference>
<keyword evidence="3" id="KW-0812">Transmembrane</keyword>
<organism evidence="7">
    <name type="scientific">Dissoconium aciculare CBS 342.82</name>
    <dbReference type="NCBI Taxonomy" id="1314786"/>
    <lineage>
        <taxon>Eukaryota</taxon>
        <taxon>Fungi</taxon>
        <taxon>Dikarya</taxon>
        <taxon>Ascomycota</taxon>
        <taxon>Pezizomycotina</taxon>
        <taxon>Dothideomycetes</taxon>
        <taxon>Dothideomycetidae</taxon>
        <taxon>Mycosphaerellales</taxon>
        <taxon>Dissoconiaceae</taxon>
        <taxon>Dissoconium</taxon>
    </lineage>
</organism>
<keyword evidence="3" id="KW-1133">Transmembrane helix</keyword>
<evidence type="ECO:0000313" key="7">
    <source>
        <dbReference type="RefSeq" id="XP_033458373.1"/>
    </source>
</evidence>
<dbReference type="InterPro" id="IPR000873">
    <property type="entry name" value="AMP-dep_synth/lig_dom"/>
</dbReference>